<gene>
    <name evidence="2" type="ordered locus">SCAB_3171</name>
</gene>
<feature type="region of interest" description="Disordered" evidence="1">
    <location>
        <begin position="32"/>
        <end position="74"/>
    </location>
</feature>
<reference evidence="2 3" key="1">
    <citation type="journal article" date="2010" name="Mol. Plant Microbe Interact.">
        <title>Streptomyces scabies 87-22 contains a coronafacic acid-like biosynthetic cluster that contributes to plant-microbe interactions.</title>
        <authorList>
            <person name="Bignell D.R."/>
            <person name="Seipke R.F."/>
            <person name="Huguet-Tapia J.C."/>
            <person name="Chambers A.H."/>
            <person name="Parry R.J."/>
            <person name="Loria R."/>
        </authorList>
    </citation>
    <scope>NUCLEOTIDE SEQUENCE [LARGE SCALE GENOMIC DNA]</scope>
    <source>
        <strain evidence="2 3">87.22</strain>
    </source>
</reference>
<dbReference type="AlphaFoldDB" id="C9ZG86"/>
<name>C9ZG86_STRSW</name>
<dbReference type="Proteomes" id="UP000001444">
    <property type="component" value="Chromosome"/>
</dbReference>
<sequence>MAGGVFARGTHVDDNLLGREHEPVLTAWEAGGTAVPARPPVAWGDSGAHAEVASPPQRPNSTAVTSVVEGAHRP</sequence>
<dbReference type="EMBL" id="FN554889">
    <property type="protein sequence ID" value="CBG67527.1"/>
    <property type="molecule type" value="Genomic_DNA"/>
</dbReference>
<evidence type="ECO:0000313" key="2">
    <source>
        <dbReference type="EMBL" id="CBG67527.1"/>
    </source>
</evidence>
<evidence type="ECO:0000313" key="3">
    <source>
        <dbReference type="Proteomes" id="UP000001444"/>
    </source>
</evidence>
<protein>
    <submittedName>
        <fullName evidence="2">Uncharacterized protein</fullName>
    </submittedName>
</protein>
<keyword evidence="3" id="KW-1185">Reference proteome</keyword>
<accession>C9ZG86</accession>
<dbReference type="HOGENOM" id="CLU_2686395_0_0_11"/>
<dbReference type="KEGG" id="scb:SCAB_3171"/>
<evidence type="ECO:0000256" key="1">
    <source>
        <dbReference type="SAM" id="MobiDB-lite"/>
    </source>
</evidence>
<organism evidence="2 3">
    <name type="scientific">Streptomyces scabiei (strain 87.22)</name>
    <dbReference type="NCBI Taxonomy" id="680198"/>
    <lineage>
        <taxon>Bacteria</taxon>
        <taxon>Bacillati</taxon>
        <taxon>Actinomycetota</taxon>
        <taxon>Actinomycetes</taxon>
        <taxon>Kitasatosporales</taxon>
        <taxon>Streptomycetaceae</taxon>
        <taxon>Streptomyces</taxon>
    </lineage>
</organism>
<proteinExistence type="predicted"/>